<dbReference type="Pfam" id="PF06985">
    <property type="entry name" value="HET"/>
    <property type="match status" value="1"/>
</dbReference>
<dbReference type="EMBL" id="ABDG02000012">
    <property type="protein sequence ID" value="EHK50796.1"/>
    <property type="molecule type" value="Genomic_DNA"/>
</dbReference>
<dbReference type="OrthoDB" id="2157530at2759"/>
<reference evidence="2 3" key="1">
    <citation type="journal article" date="2011" name="Genome Biol.">
        <title>Comparative genome sequence analysis underscores mycoparasitism as the ancestral life style of Trichoderma.</title>
        <authorList>
            <person name="Kubicek C.P."/>
            <person name="Herrera-Estrella A."/>
            <person name="Seidl-Seiboth V."/>
            <person name="Martinez D.A."/>
            <person name="Druzhinina I.S."/>
            <person name="Thon M."/>
            <person name="Zeilinger S."/>
            <person name="Casas-Flores S."/>
            <person name="Horwitz B.A."/>
            <person name="Mukherjee P.K."/>
            <person name="Mukherjee M."/>
            <person name="Kredics L."/>
            <person name="Alcaraz L.D."/>
            <person name="Aerts A."/>
            <person name="Antal Z."/>
            <person name="Atanasova L."/>
            <person name="Cervantes-Badillo M.G."/>
            <person name="Challacombe J."/>
            <person name="Chertkov O."/>
            <person name="McCluskey K."/>
            <person name="Coulpier F."/>
            <person name="Deshpande N."/>
            <person name="von Doehren H."/>
            <person name="Ebbole D.J."/>
            <person name="Esquivel-Naranjo E.U."/>
            <person name="Fekete E."/>
            <person name="Flipphi M."/>
            <person name="Glaser F."/>
            <person name="Gomez-Rodriguez E.Y."/>
            <person name="Gruber S."/>
            <person name="Han C."/>
            <person name="Henrissat B."/>
            <person name="Hermosa R."/>
            <person name="Hernandez-Onate M."/>
            <person name="Karaffa L."/>
            <person name="Kosti I."/>
            <person name="Le Crom S."/>
            <person name="Lindquist E."/>
            <person name="Lucas S."/>
            <person name="Luebeck M."/>
            <person name="Luebeck P.S."/>
            <person name="Margeot A."/>
            <person name="Metz B."/>
            <person name="Misra M."/>
            <person name="Nevalainen H."/>
            <person name="Omann M."/>
            <person name="Packer N."/>
            <person name="Perrone G."/>
            <person name="Uresti-Rivera E.E."/>
            <person name="Salamov A."/>
            <person name="Schmoll M."/>
            <person name="Seiboth B."/>
            <person name="Shapiro H."/>
            <person name="Sukno S."/>
            <person name="Tamayo-Ramos J.A."/>
            <person name="Tisch D."/>
            <person name="Wiest A."/>
            <person name="Wilkinson H.H."/>
            <person name="Zhang M."/>
            <person name="Coutinho P.M."/>
            <person name="Kenerley C.M."/>
            <person name="Monte E."/>
            <person name="Baker S.E."/>
            <person name="Grigoriev I.V."/>
        </authorList>
    </citation>
    <scope>NUCLEOTIDE SEQUENCE [LARGE SCALE GENOMIC DNA]</scope>
    <source>
        <strain evidence="3">ATCC 20476 / IMI 206040</strain>
    </source>
</reference>
<dbReference type="InterPro" id="IPR010730">
    <property type="entry name" value="HET"/>
</dbReference>
<organism evidence="2 3">
    <name type="scientific">Hypocrea atroviridis (strain ATCC 20476 / IMI 206040)</name>
    <name type="common">Trichoderma atroviride</name>
    <dbReference type="NCBI Taxonomy" id="452589"/>
    <lineage>
        <taxon>Eukaryota</taxon>
        <taxon>Fungi</taxon>
        <taxon>Dikarya</taxon>
        <taxon>Ascomycota</taxon>
        <taxon>Pezizomycotina</taxon>
        <taxon>Sordariomycetes</taxon>
        <taxon>Hypocreomycetidae</taxon>
        <taxon>Hypocreales</taxon>
        <taxon>Hypocreaceae</taxon>
        <taxon>Trichoderma</taxon>
    </lineage>
</organism>
<dbReference type="PANTHER" id="PTHR24148:SF73">
    <property type="entry name" value="HET DOMAIN PROTEIN (AFU_ORTHOLOGUE AFUA_8G01020)"/>
    <property type="match status" value="1"/>
</dbReference>
<protein>
    <recommendedName>
        <fullName evidence="1">Heterokaryon incompatibility domain-containing protein</fullName>
    </recommendedName>
</protein>
<comment type="caution">
    <text evidence="2">The sequence shown here is derived from an EMBL/GenBank/DDBJ whole genome shotgun (WGS) entry which is preliminary data.</text>
</comment>
<feature type="domain" description="Heterokaryon incompatibility" evidence="1">
    <location>
        <begin position="42"/>
        <end position="184"/>
    </location>
</feature>
<dbReference type="AlphaFoldDB" id="G9NER5"/>
<proteinExistence type="predicted"/>
<evidence type="ECO:0000313" key="3">
    <source>
        <dbReference type="Proteomes" id="UP000005426"/>
    </source>
</evidence>
<sequence length="192" mass="21995">PSSVYQKLDSSLREIRLLSPASLENGTTWKLTTFALETSPPFTALSYLWGNAAEKVDIEVNSQLFPVTSSLALALRHITCHWRQQFPCRPIVEFRLWADALCINQNDVKEREEQVKLMATLYSTAEIVMSSLGPSTEAMKVTFDTLHLADVGLPDDQFDANKSWRLLREFLYMPYWRRAWVVQELVLAKSLL</sequence>
<dbReference type="STRING" id="452589.G9NER5"/>
<keyword evidence="3" id="KW-1185">Reference proteome</keyword>
<dbReference type="Proteomes" id="UP000005426">
    <property type="component" value="Unassembled WGS sequence"/>
</dbReference>
<evidence type="ECO:0000259" key="1">
    <source>
        <dbReference type="Pfam" id="PF06985"/>
    </source>
</evidence>
<name>G9NER5_HYPAI</name>
<feature type="non-terminal residue" evidence="2">
    <location>
        <position position="1"/>
    </location>
</feature>
<dbReference type="PANTHER" id="PTHR24148">
    <property type="entry name" value="ANKYRIN REPEAT DOMAIN-CONTAINING PROTEIN 39 HOMOLOG-RELATED"/>
    <property type="match status" value="1"/>
</dbReference>
<feature type="non-terminal residue" evidence="2">
    <location>
        <position position="192"/>
    </location>
</feature>
<accession>G9NER5</accession>
<dbReference type="InterPro" id="IPR052895">
    <property type="entry name" value="HetReg/Transcr_Mod"/>
</dbReference>
<gene>
    <name evidence="2" type="ORF">TRIATDRAFT_185630</name>
</gene>
<dbReference type="OMA" id="HITCHWR"/>
<evidence type="ECO:0000313" key="2">
    <source>
        <dbReference type="EMBL" id="EHK50796.1"/>
    </source>
</evidence>
<dbReference type="HOGENOM" id="CLU_004184_6_0_1"/>